<gene>
    <name evidence="1" type="ORF">JS528_11065</name>
</gene>
<organism evidence="1 2">
    <name type="scientific">Bifidobacterium santillanense</name>
    <dbReference type="NCBI Taxonomy" id="2809028"/>
    <lineage>
        <taxon>Bacteria</taxon>
        <taxon>Bacillati</taxon>
        <taxon>Actinomycetota</taxon>
        <taxon>Actinomycetes</taxon>
        <taxon>Bifidobacteriales</taxon>
        <taxon>Bifidobacteriaceae</taxon>
        <taxon>Bifidobacterium</taxon>
    </lineage>
</organism>
<dbReference type="InterPro" id="IPR011202">
    <property type="entry name" value="UCP014677"/>
</dbReference>
<evidence type="ECO:0000313" key="2">
    <source>
        <dbReference type="Proteomes" id="UP000773064"/>
    </source>
</evidence>
<proteinExistence type="predicted"/>
<protein>
    <submittedName>
        <fullName evidence="1">SIR2 family protein</fullName>
    </submittedName>
</protein>
<comment type="caution">
    <text evidence="1">The sequence shown here is derived from an EMBL/GenBank/DDBJ whole genome shotgun (WGS) entry which is preliminary data.</text>
</comment>
<dbReference type="Proteomes" id="UP000773064">
    <property type="component" value="Unassembled WGS sequence"/>
</dbReference>
<reference evidence="1 2" key="1">
    <citation type="journal article" date="2021" name="Environ. Microbiol.">
        <title>Genetic insights into the dark matter of the mammalian gut microbiota through targeted genome reconstruction.</title>
        <authorList>
            <person name="Lugli G.A."/>
            <person name="Alessandri G."/>
            <person name="Milani C."/>
            <person name="Viappiani A."/>
            <person name="Fontana F."/>
            <person name="Tarracchini C."/>
            <person name="Mancabelli L."/>
            <person name="Argentini C."/>
            <person name="Ruiz L."/>
            <person name="Margolles A."/>
            <person name="van Sinderen D."/>
            <person name="Turroni F."/>
            <person name="Ventura M."/>
        </authorList>
    </citation>
    <scope>NUCLEOTIDE SEQUENCE [LARGE SCALE GENOMIC DNA]</scope>
    <source>
        <strain evidence="1 2">MA2</strain>
    </source>
</reference>
<dbReference type="RefSeq" id="WP_214359094.1">
    <property type="nucleotide sequence ID" value="NZ_JAFEJS010000018.1"/>
</dbReference>
<dbReference type="Pfam" id="PF13289">
    <property type="entry name" value="SIR2_2"/>
    <property type="match status" value="1"/>
</dbReference>
<evidence type="ECO:0000313" key="1">
    <source>
        <dbReference type="EMBL" id="MBT1173859.1"/>
    </source>
</evidence>
<keyword evidence="2" id="KW-1185">Reference proteome</keyword>
<accession>A0ABS5US72</accession>
<dbReference type="EMBL" id="JAFEJS010000018">
    <property type="protein sequence ID" value="MBT1173859.1"/>
    <property type="molecule type" value="Genomic_DNA"/>
</dbReference>
<sequence>MDSAAFGREVFDRVSGLLSGINRSPFLFVGSGLSRRYMGSEDWAGLLEWVCDSVGAPMKPLYVYRSQAVNELGGAETPYPLMARLMAADFLDALGSPHMAGWASSHREEFEREGRSPFKVYLCEHLRTFTPRLMTDELDVLRGAANHVAGVITTNYDGLVDSLFPGYQRFVRQDELLFTPVTGVGEIFKIHGSMDDPDSLVITDRDYEHFENRKTYLTAKIMTIFGEFPIIFLGYSLSDPNVLGIISAIAECAGRERARELASRFVFVEFSPDPTGFRIDPRHGVMVSNGSQVEMTCIRTNDFTPIYRAIASTRQLYTPRFLNQLSRQVYSIVYSGHASETVLSRDLEQLGQYPQDAKIVIGVGPERYGRPVDGDDLYRDVLFHDQGLDANLVVGTYLDRMLRSREVPMFHYLAQYDGPLGPRIRQEVAEKRDLDSYLSKTERDRRDRLRGKLRSKDIPGLVHLFRGDAYKHVTLLEQSELDAGQLEELLKPVARDMLERTGKLDSPIRKDIRILDFLRDGVSYRERRTRPSEHCRC</sequence>
<name>A0ABS5US72_9BIFI</name>
<dbReference type="PIRSF" id="PIRSF014677">
    <property type="entry name" value="UCP014677"/>
    <property type="match status" value="1"/>
</dbReference>